<protein>
    <submittedName>
        <fullName evidence="1">Uncharacterized protein</fullName>
    </submittedName>
</protein>
<accession>A0A828U0N8</accession>
<gene>
    <name evidence="1" type="ORF">ECDEC2D_4898</name>
</gene>
<dbReference type="Proteomes" id="UP000005272">
    <property type="component" value="Unassembled WGS sequence"/>
</dbReference>
<proteinExistence type="predicted"/>
<comment type="caution">
    <text evidence="1">The sequence shown here is derived from an EMBL/GenBank/DDBJ whole genome shotgun (WGS) entry which is preliminary data.</text>
</comment>
<evidence type="ECO:0000313" key="1">
    <source>
        <dbReference type="EMBL" id="EHU37337.1"/>
    </source>
</evidence>
<dbReference type="EMBL" id="AIFC01000044">
    <property type="protein sequence ID" value="EHU37337.1"/>
    <property type="molecule type" value="Genomic_DNA"/>
</dbReference>
<reference evidence="1 2" key="1">
    <citation type="journal article" date="2012" name="J. Bacteriol.">
        <title>Draft Genome Sequences of the Diarrheagenic Escherichia coli Collection.</title>
        <authorList>
            <person name="Hazen T.H."/>
            <person name="Sahl J.W."/>
            <person name="Redman J.C."/>
            <person name="Morris C.R."/>
            <person name="Daugherty S.C."/>
            <person name="Chibucos M.C."/>
            <person name="Sengamalay N.A."/>
            <person name="Fraser-Liggett C.M."/>
            <person name="Steinsland H."/>
            <person name="Whittam T.S."/>
            <person name="Whittam B."/>
            <person name="Manning S.D."/>
            <person name="Rasko D.A."/>
        </authorList>
    </citation>
    <scope>NUCLEOTIDE SEQUENCE [LARGE SCALE GENOMIC DNA]</scope>
    <source>
        <strain evidence="1 2">DEC2D</strain>
    </source>
</reference>
<name>A0A828U0N8_ECOLX</name>
<dbReference type="AlphaFoldDB" id="A0A828U0N8"/>
<sequence length="41" mass="4686">MQKFAMSEERMFMIVINEAPCLTISCVNKQGLETLNQNVHS</sequence>
<evidence type="ECO:0000313" key="2">
    <source>
        <dbReference type="Proteomes" id="UP000005272"/>
    </source>
</evidence>
<organism evidence="1 2">
    <name type="scientific">Escherichia coli DEC2D</name>
    <dbReference type="NCBI Taxonomy" id="868141"/>
    <lineage>
        <taxon>Bacteria</taxon>
        <taxon>Pseudomonadati</taxon>
        <taxon>Pseudomonadota</taxon>
        <taxon>Gammaproteobacteria</taxon>
        <taxon>Enterobacterales</taxon>
        <taxon>Enterobacteriaceae</taxon>
        <taxon>Escherichia</taxon>
    </lineage>
</organism>